<dbReference type="PANTHER" id="PTHR42810">
    <property type="entry name" value="PURINE PERMEASE C1399.01C-RELATED"/>
    <property type="match status" value="1"/>
</dbReference>
<evidence type="ECO:0000256" key="6">
    <source>
        <dbReference type="ARBA" id="ARBA00022989"/>
    </source>
</evidence>
<feature type="transmembrane region" description="Helical" evidence="8">
    <location>
        <begin position="123"/>
        <end position="143"/>
    </location>
</feature>
<accession>A0A916K4H2</accession>
<reference evidence="9" key="1">
    <citation type="submission" date="2021-06" db="EMBL/GenBank/DDBJ databases">
        <authorList>
            <person name="Criscuolo A."/>
        </authorList>
    </citation>
    <scope>NUCLEOTIDE SEQUENCE</scope>
    <source>
        <strain evidence="9">CIP111600</strain>
    </source>
</reference>
<sequence>MSAPNQPPLRRFSLGLQHVLAMYAGAVIVPLIVGGALKLTPQQLGYLVSIDLLTCGIATLLQVWTNRFFGIGLPVILGCTFTAVGPMIAIGSEYGVSAIYGAIIVAGIFVVLFAGLFGKLIRFFPPVVTGSVVTIIGVTLIPVSLNDMGGGQGSPDFGAPSNLMLAFGVLALIIIMNRLFTGFWRAISILLGLIIGTIFAAFMGKVSFASVGEASWFHMVQPFYFGTPTFEASAIITMILVAVVSLVESTGVFFALGKMVDRDIRSEDLARGYRAEGLAIVLGGLFNAFPYTTYSQNVGLLQMSNVKTRDVIITAGGILVVLGLIPKVAAMTTIIPAPVLGGASIAMFGMVVSSGIRMLGSQVDLNRHENLLIIACSVGMGLGVTVVPQLFDKLPQMVQILTDNGIVAGSITAIVLNLVFNVGRKQNAAGVHESAAVKKAG</sequence>
<keyword evidence="5 8" id="KW-0812">Transmembrane</keyword>
<dbReference type="InterPro" id="IPR017588">
    <property type="entry name" value="UacT-like"/>
</dbReference>
<keyword evidence="3" id="KW-0813">Transport</keyword>
<dbReference type="NCBIfam" id="TIGR00801">
    <property type="entry name" value="ncs2"/>
    <property type="match status" value="1"/>
</dbReference>
<feature type="transmembrane region" description="Helical" evidence="8">
    <location>
        <begin position="187"/>
        <end position="212"/>
    </location>
</feature>
<evidence type="ECO:0000313" key="10">
    <source>
        <dbReference type="Proteomes" id="UP000693672"/>
    </source>
</evidence>
<dbReference type="Pfam" id="PF00860">
    <property type="entry name" value="Xan_ur_permease"/>
    <property type="match status" value="1"/>
</dbReference>
<dbReference type="PANTHER" id="PTHR42810:SF4">
    <property type="entry name" value="URIC ACID TRANSPORTER UACT"/>
    <property type="match status" value="1"/>
</dbReference>
<evidence type="ECO:0000256" key="5">
    <source>
        <dbReference type="ARBA" id="ARBA00022692"/>
    </source>
</evidence>
<comment type="caution">
    <text evidence="9">The sequence shown here is derived from an EMBL/GenBank/DDBJ whole genome shotgun (WGS) entry which is preliminary data.</text>
</comment>
<evidence type="ECO:0000256" key="8">
    <source>
        <dbReference type="SAM" id="Phobius"/>
    </source>
</evidence>
<dbReference type="NCBIfam" id="TIGR03173">
    <property type="entry name" value="pbuX"/>
    <property type="match status" value="1"/>
</dbReference>
<dbReference type="InterPro" id="IPR006043">
    <property type="entry name" value="NCS2"/>
</dbReference>
<dbReference type="NCBIfam" id="NF037981">
    <property type="entry name" value="NCS2_1"/>
    <property type="match status" value="1"/>
</dbReference>
<dbReference type="GO" id="GO:0042907">
    <property type="term" value="F:xanthine transmembrane transporter activity"/>
    <property type="evidence" value="ECO:0007669"/>
    <property type="project" value="TreeGrafter"/>
</dbReference>
<evidence type="ECO:0000256" key="3">
    <source>
        <dbReference type="ARBA" id="ARBA00022448"/>
    </source>
</evidence>
<feature type="transmembrane region" description="Helical" evidence="8">
    <location>
        <begin position="68"/>
        <end position="91"/>
    </location>
</feature>
<dbReference type="RefSeq" id="WP_218092310.1">
    <property type="nucleotide sequence ID" value="NZ_CAJVAS010000009.1"/>
</dbReference>
<feature type="transmembrane region" description="Helical" evidence="8">
    <location>
        <begin position="335"/>
        <end position="359"/>
    </location>
</feature>
<dbReference type="EMBL" id="CAJVAS010000009">
    <property type="protein sequence ID" value="CAG7623508.1"/>
    <property type="molecule type" value="Genomic_DNA"/>
</dbReference>
<keyword evidence="6 8" id="KW-1133">Transmembrane helix</keyword>
<keyword evidence="4" id="KW-1003">Cell membrane</keyword>
<keyword evidence="7 8" id="KW-0472">Membrane</keyword>
<feature type="transmembrane region" description="Helical" evidence="8">
    <location>
        <begin position="232"/>
        <end position="256"/>
    </location>
</feature>
<evidence type="ECO:0000313" key="9">
    <source>
        <dbReference type="EMBL" id="CAG7623508.1"/>
    </source>
</evidence>
<feature type="transmembrane region" description="Helical" evidence="8">
    <location>
        <begin position="311"/>
        <end position="329"/>
    </location>
</feature>
<keyword evidence="10" id="KW-1185">Reference proteome</keyword>
<protein>
    <submittedName>
        <fullName evidence="9">Nucleobase transporter PlUacP</fullName>
    </submittedName>
</protein>
<feature type="transmembrane region" description="Helical" evidence="8">
    <location>
        <begin position="12"/>
        <end position="37"/>
    </location>
</feature>
<feature type="transmembrane region" description="Helical" evidence="8">
    <location>
        <begin position="371"/>
        <end position="391"/>
    </location>
</feature>
<dbReference type="GO" id="GO:0005886">
    <property type="term" value="C:plasma membrane"/>
    <property type="evidence" value="ECO:0007669"/>
    <property type="project" value="UniProtKB-SubCell"/>
</dbReference>
<evidence type="ECO:0000256" key="2">
    <source>
        <dbReference type="ARBA" id="ARBA00008821"/>
    </source>
</evidence>
<evidence type="ECO:0000256" key="4">
    <source>
        <dbReference type="ARBA" id="ARBA00022475"/>
    </source>
</evidence>
<dbReference type="AlphaFoldDB" id="A0A916K4H2"/>
<comment type="similarity">
    <text evidence="2">Belongs to the nucleobase:cation symporter-2 (NCS2) (TC 2.A.40) family.</text>
</comment>
<feature type="transmembrane region" description="Helical" evidence="8">
    <location>
        <begin position="163"/>
        <end position="180"/>
    </location>
</feature>
<comment type="subcellular location">
    <subcellularLocation>
        <location evidence="1">Cell membrane</location>
        <topology evidence="1">Multi-pass membrane protein</topology>
    </subcellularLocation>
</comment>
<dbReference type="PROSITE" id="PS01116">
    <property type="entry name" value="XANTH_URACIL_PERMASE"/>
    <property type="match status" value="1"/>
</dbReference>
<feature type="transmembrane region" description="Helical" evidence="8">
    <location>
        <begin position="397"/>
        <end position="420"/>
    </location>
</feature>
<evidence type="ECO:0000256" key="1">
    <source>
        <dbReference type="ARBA" id="ARBA00004651"/>
    </source>
</evidence>
<feature type="transmembrane region" description="Helical" evidence="8">
    <location>
        <begin position="43"/>
        <end position="61"/>
    </location>
</feature>
<evidence type="ECO:0000256" key="7">
    <source>
        <dbReference type="ARBA" id="ARBA00023136"/>
    </source>
</evidence>
<dbReference type="Proteomes" id="UP000693672">
    <property type="component" value="Unassembled WGS sequence"/>
</dbReference>
<gene>
    <name evidence="9" type="ORF">PAESOLCIP111_02530</name>
</gene>
<name>A0A916K4H2_9BACL</name>
<feature type="transmembrane region" description="Helical" evidence="8">
    <location>
        <begin position="97"/>
        <end position="116"/>
    </location>
</feature>
<proteinExistence type="inferred from homology"/>
<dbReference type="InterPro" id="IPR006042">
    <property type="entry name" value="Xan_ur_permease"/>
</dbReference>
<organism evidence="9 10">
    <name type="scientific">Paenibacillus solanacearum</name>
    <dbReference type="NCBI Taxonomy" id="2048548"/>
    <lineage>
        <taxon>Bacteria</taxon>
        <taxon>Bacillati</taxon>
        <taxon>Bacillota</taxon>
        <taxon>Bacilli</taxon>
        <taxon>Bacillales</taxon>
        <taxon>Paenibacillaceae</taxon>
        <taxon>Paenibacillus</taxon>
    </lineage>
</organism>